<dbReference type="SUPFAM" id="SSF46689">
    <property type="entry name" value="Homeodomain-like"/>
    <property type="match status" value="1"/>
</dbReference>
<keyword evidence="4 5" id="KW-0539">Nucleus</keyword>
<dbReference type="InterPro" id="IPR051000">
    <property type="entry name" value="Homeobox_DNA-bind_prot"/>
</dbReference>
<feature type="compositionally biased region" description="Low complexity" evidence="7">
    <location>
        <begin position="190"/>
        <end position="200"/>
    </location>
</feature>
<dbReference type="InterPro" id="IPR009057">
    <property type="entry name" value="Homeodomain-like_sf"/>
</dbReference>
<sequence>MERTASSDRRDSLSISAILNEDSVEPKGQMMDIISDSKRKRYTWPGCSNNSILHPLGSFQPNVEEPMNIVPVPTTLQSPPRYVTSKSDSNQILVPEEATIRQLPDGFVVCGITKGKRKRISPEQLKALLEVFEQTDTPSSQLREELAERLNMSKREVQVWFQNRRAKASRMRNNSQDPFEKSTKHRRKSTSSGSFGIPNTFVPPPFPANPAIINDHRPRRYSAVPVLQTVARPFTNIQSLRPNPAVFGIPHPPAVPQFTNAWAHDKKQQRNLPHTSTGSVNNSFPNIAPKPSSISPMQDVRMSTPPTRPRPFQPNHESSYPSEMTEHKNSPISMLASAAEFVSSKDAAHPVTC</sequence>
<gene>
    <name evidence="9" type="ORF">K450DRAFT_253230</name>
</gene>
<dbReference type="GO" id="GO:0030154">
    <property type="term" value="P:cell differentiation"/>
    <property type="evidence" value="ECO:0007669"/>
    <property type="project" value="TreeGrafter"/>
</dbReference>
<feature type="DNA-binding region" description="Homeobox" evidence="5">
    <location>
        <begin position="113"/>
        <end position="172"/>
    </location>
</feature>
<proteinExistence type="predicted"/>
<comment type="caution">
    <text evidence="9">The sequence shown here is derived from an EMBL/GenBank/DDBJ whole genome shotgun (WGS) entry which is preliminary data.</text>
</comment>
<feature type="domain" description="Homeobox" evidence="8">
    <location>
        <begin position="111"/>
        <end position="171"/>
    </location>
</feature>
<comment type="subcellular location">
    <subcellularLocation>
        <location evidence="1 5 6">Nucleus</location>
    </subcellularLocation>
</comment>
<reference evidence="9" key="1">
    <citation type="submission" date="2021-06" db="EMBL/GenBank/DDBJ databases">
        <authorList>
            <consortium name="DOE Joint Genome Institute"/>
            <person name="Mondo S.J."/>
            <person name="Amses K.R."/>
            <person name="Simmons D.R."/>
            <person name="Longcore J.E."/>
            <person name="Seto K."/>
            <person name="Alves G.H."/>
            <person name="Bonds A.E."/>
            <person name="Quandt C.A."/>
            <person name="Davis W.J."/>
            <person name="Chang Y."/>
            <person name="Letcher P.M."/>
            <person name="Powell M.J."/>
            <person name="Kuo A."/>
            <person name="Labutti K."/>
            <person name="Pangilinan J."/>
            <person name="Andreopoulos W."/>
            <person name="Tritt A."/>
            <person name="Riley R."/>
            <person name="Hundley H."/>
            <person name="Johnson J."/>
            <person name="Lipzen A."/>
            <person name="Barry K."/>
            <person name="Berbee M.L."/>
            <person name="Buchler N.E."/>
            <person name="Grigoriev I.V."/>
            <person name="Spatafora J.W."/>
            <person name="Stajich J.E."/>
            <person name="James T.Y."/>
        </authorList>
    </citation>
    <scope>NUCLEOTIDE SEQUENCE</scope>
    <source>
        <strain evidence="9">AG</strain>
    </source>
</reference>
<accession>A0AAD5E4S7</accession>
<dbReference type="RefSeq" id="XP_051442182.1">
    <property type="nucleotide sequence ID" value="XM_051591008.1"/>
</dbReference>
<dbReference type="Gene3D" id="1.10.10.60">
    <property type="entry name" value="Homeodomain-like"/>
    <property type="match status" value="1"/>
</dbReference>
<evidence type="ECO:0000313" key="9">
    <source>
        <dbReference type="EMBL" id="KAI8577178.1"/>
    </source>
</evidence>
<feature type="region of interest" description="Disordered" evidence="7">
    <location>
        <begin position="166"/>
        <end position="201"/>
    </location>
</feature>
<evidence type="ECO:0000256" key="2">
    <source>
        <dbReference type="ARBA" id="ARBA00023125"/>
    </source>
</evidence>
<dbReference type="SMART" id="SM00389">
    <property type="entry name" value="HOX"/>
    <property type="match status" value="1"/>
</dbReference>
<feature type="region of interest" description="Disordered" evidence="7">
    <location>
        <begin position="264"/>
        <end position="329"/>
    </location>
</feature>
<keyword evidence="2 5" id="KW-0238">DNA-binding</keyword>
<dbReference type="PANTHER" id="PTHR24324:SF5">
    <property type="entry name" value="HEMATOPOIETICALLY-EXPRESSED HOMEOBOX PROTEIN HHEX"/>
    <property type="match status" value="1"/>
</dbReference>
<dbReference type="InterPro" id="IPR001356">
    <property type="entry name" value="HD"/>
</dbReference>
<evidence type="ECO:0000256" key="1">
    <source>
        <dbReference type="ARBA" id="ARBA00004123"/>
    </source>
</evidence>
<organism evidence="9 10">
    <name type="scientific">Umbelopsis ramanniana AG</name>
    <dbReference type="NCBI Taxonomy" id="1314678"/>
    <lineage>
        <taxon>Eukaryota</taxon>
        <taxon>Fungi</taxon>
        <taxon>Fungi incertae sedis</taxon>
        <taxon>Mucoromycota</taxon>
        <taxon>Mucoromycotina</taxon>
        <taxon>Umbelopsidomycetes</taxon>
        <taxon>Umbelopsidales</taxon>
        <taxon>Umbelopsidaceae</taxon>
        <taxon>Umbelopsis</taxon>
    </lineage>
</organism>
<dbReference type="CDD" id="cd00086">
    <property type="entry name" value="homeodomain"/>
    <property type="match status" value="1"/>
</dbReference>
<dbReference type="GO" id="GO:0000978">
    <property type="term" value="F:RNA polymerase II cis-regulatory region sequence-specific DNA binding"/>
    <property type="evidence" value="ECO:0007669"/>
    <property type="project" value="TreeGrafter"/>
</dbReference>
<feature type="compositionally biased region" description="Polar residues" evidence="7">
    <location>
        <begin position="270"/>
        <end position="285"/>
    </location>
</feature>
<dbReference type="EMBL" id="MU620944">
    <property type="protein sequence ID" value="KAI8577178.1"/>
    <property type="molecule type" value="Genomic_DNA"/>
</dbReference>
<keyword evidence="3 5" id="KW-0371">Homeobox</keyword>
<keyword evidence="10" id="KW-1185">Reference proteome</keyword>
<feature type="region of interest" description="Disordered" evidence="7">
    <location>
        <begin position="1"/>
        <end position="21"/>
    </location>
</feature>
<evidence type="ECO:0000256" key="7">
    <source>
        <dbReference type="SAM" id="MobiDB-lite"/>
    </source>
</evidence>
<reference evidence="9" key="2">
    <citation type="journal article" date="2022" name="Proc. Natl. Acad. Sci. U.S.A.">
        <title>Diploid-dominant life cycles characterize the early evolution of Fungi.</title>
        <authorList>
            <person name="Amses K.R."/>
            <person name="Simmons D.R."/>
            <person name="Longcore J.E."/>
            <person name="Mondo S.J."/>
            <person name="Seto K."/>
            <person name="Jeronimo G.H."/>
            <person name="Bonds A.E."/>
            <person name="Quandt C.A."/>
            <person name="Davis W.J."/>
            <person name="Chang Y."/>
            <person name="Federici B.A."/>
            <person name="Kuo A."/>
            <person name="LaButti K."/>
            <person name="Pangilinan J."/>
            <person name="Andreopoulos W."/>
            <person name="Tritt A."/>
            <person name="Riley R."/>
            <person name="Hundley H."/>
            <person name="Johnson J."/>
            <person name="Lipzen A."/>
            <person name="Barry K."/>
            <person name="Lang B.F."/>
            <person name="Cuomo C.A."/>
            <person name="Buchler N.E."/>
            <person name="Grigoriev I.V."/>
            <person name="Spatafora J.W."/>
            <person name="Stajich J.E."/>
            <person name="James T.Y."/>
        </authorList>
    </citation>
    <scope>NUCLEOTIDE SEQUENCE</scope>
    <source>
        <strain evidence="9">AG</strain>
    </source>
</reference>
<dbReference type="AlphaFoldDB" id="A0AAD5E4S7"/>
<evidence type="ECO:0000313" key="10">
    <source>
        <dbReference type="Proteomes" id="UP001206595"/>
    </source>
</evidence>
<dbReference type="GO" id="GO:0005634">
    <property type="term" value="C:nucleus"/>
    <property type="evidence" value="ECO:0007669"/>
    <property type="project" value="UniProtKB-SubCell"/>
</dbReference>
<name>A0AAD5E4S7_UMBRA</name>
<evidence type="ECO:0000259" key="8">
    <source>
        <dbReference type="PROSITE" id="PS50071"/>
    </source>
</evidence>
<evidence type="ECO:0000256" key="6">
    <source>
        <dbReference type="RuleBase" id="RU000682"/>
    </source>
</evidence>
<dbReference type="PANTHER" id="PTHR24324">
    <property type="entry name" value="HOMEOBOX PROTEIN HHEX"/>
    <property type="match status" value="1"/>
</dbReference>
<dbReference type="GO" id="GO:0006357">
    <property type="term" value="P:regulation of transcription by RNA polymerase II"/>
    <property type="evidence" value="ECO:0007669"/>
    <property type="project" value="TreeGrafter"/>
</dbReference>
<evidence type="ECO:0000256" key="5">
    <source>
        <dbReference type="PROSITE-ProRule" id="PRU00108"/>
    </source>
</evidence>
<evidence type="ECO:0000256" key="4">
    <source>
        <dbReference type="ARBA" id="ARBA00023242"/>
    </source>
</evidence>
<feature type="compositionally biased region" description="Basic and acidic residues" evidence="7">
    <location>
        <begin position="1"/>
        <end position="12"/>
    </location>
</feature>
<dbReference type="Pfam" id="PF00046">
    <property type="entry name" value="Homeodomain"/>
    <property type="match status" value="1"/>
</dbReference>
<dbReference type="Proteomes" id="UP001206595">
    <property type="component" value="Unassembled WGS sequence"/>
</dbReference>
<dbReference type="GeneID" id="75916351"/>
<dbReference type="PROSITE" id="PS50071">
    <property type="entry name" value="HOMEOBOX_2"/>
    <property type="match status" value="1"/>
</dbReference>
<evidence type="ECO:0000256" key="3">
    <source>
        <dbReference type="ARBA" id="ARBA00023155"/>
    </source>
</evidence>
<protein>
    <recommendedName>
        <fullName evidence="8">Homeobox domain-containing protein</fullName>
    </recommendedName>
</protein>